<feature type="transmembrane region" description="Helical" evidence="5">
    <location>
        <begin position="41"/>
        <end position="62"/>
    </location>
</feature>
<evidence type="ECO:0000256" key="3">
    <source>
        <dbReference type="ARBA" id="ARBA00022989"/>
    </source>
</evidence>
<dbReference type="OMA" id="EPCQLIA"/>
<feature type="transmembrane region" description="Helical" evidence="5">
    <location>
        <begin position="294"/>
        <end position="314"/>
    </location>
</feature>
<dbReference type="InterPro" id="IPR011701">
    <property type="entry name" value="MFS"/>
</dbReference>
<feature type="transmembrane region" description="Helical" evidence="5">
    <location>
        <begin position="9"/>
        <end position="29"/>
    </location>
</feature>
<dbReference type="PRINTS" id="PR01035">
    <property type="entry name" value="TCRTETA"/>
</dbReference>
<keyword evidence="4 5" id="KW-0472">Membrane</keyword>
<dbReference type="InterPro" id="IPR020846">
    <property type="entry name" value="MFS_dom"/>
</dbReference>
<keyword evidence="3 5" id="KW-1133">Transmembrane helix</keyword>
<keyword evidence="2 5" id="KW-0812">Transmembrane</keyword>
<feature type="transmembrane region" description="Helical" evidence="5">
    <location>
        <begin position="185"/>
        <end position="206"/>
    </location>
</feature>
<dbReference type="AlphaFoldDB" id="A0A8J5X6N6"/>
<evidence type="ECO:0000256" key="1">
    <source>
        <dbReference type="ARBA" id="ARBA00004141"/>
    </source>
</evidence>
<evidence type="ECO:0000259" key="6">
    <source>
        <dbReference type="PROSITE" id="PS50850"/>
    </source>
</evidence>
<dbReference type="SUPFAM" id="SSF103473">
    <property type="entry name" value="MFS general substrate transporter"/>
    <property type="match status" value="1"/>
</dbReference>
<feature type="transmembrane region" description="Helical" evidence="5">
    <location>
        <begin position="321"/>
        <end position="340"/>
    </location>
</feature>
<dbReference type="PANTHER" id="PTHR24002:SF3">
    <property type="entry name" value="SOLUTE CARRIER FAMILY 22 MEMBER 18"/>
    <property type="match status" value="1"/>
</dbReference>
<evidence type="ECO:0000313" key="8">
    <source>
        <dbReference type="Proteomes" id="UP000751190"/>
    </source>
</evidence>
<comment type="subcellular location">
    <subcellularLocation>
        <location evidence="1">Membrane</location>
        <topology evidence="1">Multi-pass membrane protein</topology>
    </subcellularLocation>
</comment>
<keyword evidence="8" id="KW-1185">Reference proteome</keyword>
<protein>
    <recommendedName>
        <fullName evidence="6">Major facilitator superfamily (MFS) profile domain-containing protein</fullName>
    </recommendedName>
</protein>
<organism evidence="7 8">
    <name type="scientific">Diacronema lutheri</name>
    <name type="common">Unicellular marine alga</name>
    <name type="synonym">Monochrysis lutheri</name>
    <dbReference type="NCBI Taxonomy" id="2081491"/>
    <lineage>
        <taxon>Eukaryota</taxon>
        <taxon>Haptista</taxon>
        <taxon>Haptophyta</taxon>
        <taxon>Pavlovophyceae</taxon>
        <taxon>Pavlovales</taxon>
        <taxon>Pavlovaceae</taxon>
        <taxon>Diacronema</taxon>
    </lineage>
</organism>
<evidence type="ECO:0000256" key="4">
    <source>
        <dbReference type="ARBA" id="ARBA00023136"/>
    </source>
</evidence>
<dbReference type="GO" id="GO:0016020">
    <property type="term" value="C:membrane"/>
    <property type="evidence" value="ECO:0007669"/>
    <property type="project" value="UniProtKB-SubCell"/>
</dbReference>
<comment type="caution">
    <text evidence="7">The sequence shown here is derived from an EMBL/GenBank/DDBJ whole genome shotgun (WGS) entry which is preliminary data.</text>
</comment>
<dbReference type="InterPro" id="IPR001958">
    <property type="entry name" value="Tet-R_TetA/multi-R_MdtG-like"/>
</dbReference>
<dbReference type="PANTHER" id="PTHR24002">
    <property type="entry name" value="SOLUTE CARRIER FAMILY 22 MEMBER 18"/>
    <property type="match status" value="1"/>
</dbReference>
<proteinExistence type="predicted"/>
<accession>A0A8J5X6N6</accession>
<name>A0A8J5X6N6_DIALT</name>
<dbReference type="Proteomes" id="UP000751190">
    <property type="component" value="Unassembled WGS sequence"/>
</dbReference>
<evidence type="ECO:0000256" key="2">
    <source>
        <dbReference type="ARBA" id="ARBA00022692"/>
    </source>
</evidence>
<reference evidence="7" key="1">
    <citation type="submission" date="2021-05" db="EMBL/GenBank/DDBJ databases">
        <title>The genome of the haptophyte Pavlova lutheri (Diacronema luteri, Pavlovales) - a model for lipid biosynthesis in eukaryotic algae.</title>
        <authorList>
            <person name="Hulatt C.J."/>
            <person name="Posewitz M.C."/>
        </authorList>
    </citation>
    <scope>NUCLEOTIDE SEQUENCE</scope>
    <source>
        <strain evidence="7">NIVA-4/92</strain>
    </source>
</reference>
<dbReference type="OrthoDB" id="440005at2759"/>
<gene>
    <name evidence="7" type="ORF">KFE25_012086</name>
</gene>
<evidence type="ECO:0000256" key="5">
    <source>
        <dbReference type="SAM" id="Phobius"/>
    </source>
</evidence>
<dbReference type="Pfam" id="PF07690">
    <property type="entry name" value="MFS_1"/>
    <property type="match status" value="1"/>
</dbReference>
<sequence length="452" mass="45316">MAPSRHHRAIVYAAVALDYFAVGMMRTLLPFYAQQLGGSALVQGALEALCGMGQFLGSVLLGRMSDGRGRKAGLAISFGGSALGYALVAASIAGVGGERYSLPLLLLSRVPVGLAKQTITISRAVLADLTPLSSRSAAMQRLYSAMAAGYIVGPPAGGWLAHRRVPGSAPPDARVPADGRTPVTALPAIVACVVFAALTPIALAMLPETSPAVRRPLDAAAPPAGASTGRVVLRPAAAARAAGGVLRAHPRIFLIICAQWLPECAFVAFTAAALGPIAHAHGWSPSELGSYNSAWAIAALCTSVLLGAIPLRALGDVSRLCAGYLSFTLACAGLAAHPTAAALWPALPALALAVTVIRAAPAALVSRAAPAESQGEALGALDAANSLGRVVAPLGIGWAFARAGQRAALGGCAAATLVGLAALLCLQGGLDAGGATDARGARAQDGKVQKVS</sequence>
<feature type="transmembrane region" description="Helical" evidence="5">
    <location>
        <begin position="74"/>
        <end position="96"/>
    </location>
</feature>
<feature type="domain" description="Major facilitator superfamily (MFS) profile" evidence="6">
    <location>
        <begin position="7"/>
        <end position="431"/>
    </location>
</feature>
<dbReference type="PROSITE" id="PS50850">
    <property type="entry name" value="MFS"/>
    <property type="match status" value="1"/>
</dbReference>
<dbReference type="InterPro" id="IPR036259">
    <property type="entry name" value="MFS_trans_sf"/>
</dbReference>
<feature type="transmembrane region" description="Helical" evidence="5">
    <location>
        <begin position="252"/>
        <end position="274"/>
    </location>
</feature>
<dbReference type="GO" id="GO:0005635">
    <property type="term" value="C:nuclear envelope"/>
    <property type="evidence" value="ECO:0007669"/>
    <property type="project" value="TreeGrafter"/>
</dbReference>
<feature type="transmembrane region" description="Helical" evidence="5">
    <location>
        <begin position="407"/>
        <end position="426"/>
    </location>
</feature>
<dbReference type="GO" id="GO:0022857">
    <property type="term" value="F:transmembrane transporter activity"/>
    <property type="evidence" value="ECO:0007669"/>
    <property type="project" value="InterPro"/>
</dbReference>
<dbReference type="EMBL" id="JAGTXO010000021">
    <property type="protein sequence ID" value="KAG8462266.1"/>
    <property type="molecule type" value="Genomic_DNA"/>
</dbReference>
<dbReference type="Gene3D" id="1.20.1250.20">
    <property type="entry name" value="MFS general substrate transporter like domains"/>
    <property type="match status" value="1"/>
</dbReference>
<evidence type="ECO:0000313" key="7">
    <source>
        <dbReference type="EMBL" id="KAG8462266.1"/>
    </source>
</evidence>